<feature type="active site" description="Proton acceptor" evidence="6">
    <location>
        <position position="46"/>
    </location>
</feature>
<keyword evidence="6" id="KW-0067">ATP-binding</keyword>
<evidence type="ECO:0000256" key="6">
    <source>
        <dbReference type="HAMAP-Rule" id="MF_00361"/>
    </source>
</evidence>
<dbReference type="PANTHER" id="PTHR20275:SF0">
    <property type="entry name" value="NAD KINASE"/>
    <property type="match status" value="1"/>
</dbReference>
<dbReference type="AlphaFoldDB" id="A0A5C6TXF2"/>
<accession>A0A5C6TXF2</accession>
<evidence type="ECO:0000256" key="5">
    <source>
        <dbReference type="ARBA" id="ARBA00047925"/>
    </source>
</evidence>
<evidence type="ECO:0000256" key="3">
    <source>
        <dbReference type="ARBA" id="ARBA00022857"/>
    </source>
</evidence>
<keyword evidence="6" id="KW-0547">Nucleotide-binding</keyword>
<dbReference type="GO" id="GO:0006741">
    <property type="term" value="P:NADP+ biosynthetic process"/>
    <property type="evidence" value="ECO:0007669"/>
    <property type="project" value="UniProtKB-UniRule"/>
</dbReference>
<protein>
    <recommendedName>
        <fullName evidence="6">NAD kinase</fullName>
        <ecNumber evidence="6">2.7.1.23</ecNumber>
    </recommendedName>
    <alternativeName>
        <fullName evidence="6">ATP-dependent NAD kinase</fullName>
    </alternativeName>
</protein>
<organism evidence="7 8">
    <name type="scientific">Allosphingosinicella ginsenosidimutans</name>
    <dbReference type="NCBI Taxonomy" id="1176539"/>
    <lineage>
        <taxon>Bacteria</taxon>
        <taxon>Pseudomonadati</taxon>
        <taxon>Pseudomonadota</taxon>
        <taxon>Alphaproteobacteria</taxon>
        <taxon>Sphingomonadales</taxon>
        <taxon>Sphingomonadaceae</taxon>
        <taxon>Allosphingosinicella</taxon>
    </lineage>
</organism>
<reference evidence="7 8" key="1">
    <citation type="journal article" date="2015" name="J. Microbiol.">
        <title>Sphingosinicella ginsenosidimutans sp. nov., with ginsenoside converting activity.</title>
        <authorList>
            <person name="Kim J.K."/>
            <person name="Kang M.S."/>
            <person name="Park S.C."/>
            <person name="Kim K.M."/>
            <person name="Choi K."/>
            <person name="Yoon M.H."/>
            <person name="Im W.T."/>
        </authorList>
    </citation>
    <scope>NUCLEOTIDE SEQUENCE [LARGE SCALE GENOMIC DNA]</scope>
    <source>
        <strain evidence="7 8">BS-11</strain>
    </source>
</reference>
<dbReference type="Proteomes" id="UP000321249">
    <property type="component" value="Unassembled WGS sequence"/>
</dbReference>
<feature type="binding site" evidence="6">
    <location>
        <begin position="118"/>
        <end position="119"/>
    </location>
    <ligand>
        <name>NAD(+)</name>
        <dbReference type="ChEBI" id="CHEBI:57540"/>
    </ligand>
</feature>
<dbReference type="GO" id="GO:0051287">
    <property type="term" value="F:NAD binding"/>
    <property type="evidence" value="ECO:0007669"/>
    <property type="project" value="UniProtKB-ARBA"/>
</dbReference>
<comment type="subcellular location">
    <subcellularLocation>
        <location evidence="6">Cytoplasm</location>
    </subcellularLocation>
</comment>
<keyword evidence="1 6" id="KW-0808">Transferase</keyword>
<dbReference type="EMBL" id="VOQQ01000001">
    <property type="protein sequence ID" value="TXC64611.1"/>
    <property type="molecule type" value="Genomic_DNA"/>
</dbReference>
<evidence type="ECO:0000256" key="4">
    <source>
        <dbReference type="ARBA" id="ARBA00023027"/>
    </source>
</evidence>
<keyword evidence="8" id="KW-1185">Reference proteome</keyword>
<proteinExistence type="inferred from homology"/>
<dbReference type="GO" id="GO:0003951">
    <property type="term" value="F:NAD+ kinase activity"/>
    <property type="evidence" value="ECO:0007669"/>
    <property type="project" value="UniProtKB-UniRule"/>
</dbReference>
<dbReference type="Gene3D" id="2.60.200.30">
    <property type="entry name" value="Probable inorganic polyphosphate/atp-NAD kinase, domain 2"/>
    <property type="match status" value="1"/>
</dbReference>
<comment type="catalytic activity">
    <reaction evidence="5 6">
        <text>NAD(+) + ATP = ADP + NADP(+) + H(+)</text>
        <dbReference type="Rhea" id="RHEA:18629"/>
        <dbReference type="ChEBI" id="CHEBI:15378"/>
        <dbReference type="ChEBI" id="CHEBI:30616"/>
        <dbReference type="ChEBI" id="CHEBI:57540"/>
        <dbReference type="ChEBI" id="CHEBI:58349"/>
        <dbReference type="ChEBI" id="CHEBI:456216"/>
        <dbReference type="EC" id="2.7.1.23"/>
    </reaction>
</comment>
<dbReference type="InterPro" id="IPR016064">
    <property type="entry name" value="NAD/diacylglycerol_kinase_sf"/>
</dbReference>
<dbReference type="GO" id="GO:0005737">
    <property type="term" value="C:cytoplasm"/>
    <property type="evidence" value="ECO:0007669"/>
    <property type="project" value="UniProtKB-SubCell"/>
</dbReference>
<keyword evidence="6" id="KW-0963">Cytoplasm</keyword>
<gene>
    <name evidence="6" type="primary">nadK</name>
    <name evidence="7" type="ORF">FRZ32_13705</name>
</gene>
<feature type="binding site" evidence="6">
    <location>
        <position position="148"/>
    </location>
    <ligand>
        <name>NAD(+)</name>
        <dbReference type="ChEBI" id="CHEBI:57540"/>
    </ligand>
</feature>
<sequence length="259" mass="28621">MDALDKPTALVASNAEAAIAAEALLRGRYDFVSLKEAEQIVALGGDGFLLQTLHEMLLRGKVCPVFGMNRGTVGFLMNEWRIDALVERLRNARAFAVAPLEMTATRVNGEVVRHHAINEVSMLRETRQTAWIEVSVNRRVVLPELICDGVLVATPAGSTAYNLSAQGPILPLNSKLMALTPISPFRPRRWHGALIPDDLRVSLRVLDPVKRPVSAVADQHEVRDISTVEVCMDREQALTLLFDPEHALDERISMEQFAA</sequence>
<dbReference type="Pfam" id="PF20143">
    <property type="entry name" value="NAD_kinase_C"/>
    <property type="match status" value="1"/>
</dbReference>
<dbReference type="HAMAP" id="MF_00361">
    <property type="entry name" value="NAD_kinase"/>
    <property type="match status" value="1"/>
</dbReference>
<dbReference type="InterPro" id="IPR017438">
    <property type="entry name" value="ATP-NAD_kinase_N"/>
</dbReference>
<name>A0A5C6TXF2_9SPHN</name>
<dbReference type="OrthoDB" id="9774737at2"/>
<dbReference type="PANTHER" id="PTHR20275">
    <property type="entry name" value="NAD KINASE"/>
    <property type="match status" value="1"/>
</dbReference>
<feature type="binding site" evidence="6">
    <location>
        <begin position="46"/>
        <end position="47"/>
    </location>
    <ligand>
        <name>NAD(+)</name>
        <dbReference type="ChEBI" id="CHEBI:57540"/>
    </ligand>
</feature>
<comment type="similarity">
    <text evidence="6">Belongs to the NAD kinase family.</text>
</comment>
<dbReference type="InterPro" id="IPR002504">
    <property type="entry name" value="NADK"/>
</dbReference>
<keyword evidence="4 6" id="KW-0520">NAD</keyword>
<dbReference type="RefSeq" id="WP_147044034.1">
    <property type="nucleotide sequence ID" value="NZ_BAABIR010000001.1"/>
</dbReference>
<evidence type="ECO:0000256" key="1">
    <source>
        <dbReference type="ARBA" id="ARBA00022679"/>
    </source>
</evidence>
<dbReference type="NCBIfam" id="NF003406">
    <property type="entry name" value="PRK04761.1"/>
    <property type="match status" value="1"/>
</dbReference>
<comment type="cofactor">
    <cofactor evidence="6">
        <name>a divalent metal cation</name>
        <dbReference type="ChEBI" id="CHEBI:60240"/>
    </cofactor>
</comment>
<dbReference type="Gene3D" id="3.40.50.10330">
    <property type="entry name" value="Probable inorganic polyphosphate/atp-NAD kinase, domain 1"/>
    <property type="match status" value="1"/>
</dbReference>
<dbReference type="GO" id="GO:0046872">
    <property type="term" value="F:metal ion binding"/>
    <property type="evidence" value="ECO:0007669"/>
    <property type="project" value="UniProtKB-UniRule"/>
</dbReference>
<dbReference type="SUPFAM" id="SSF111331">
    <property type="entry name" value="NAD kinase/diacylglycerol kinase-like"/>
    <property type="match status" value="1"/>
</dbReference>
<comment type="caution">
    <text evidence="7">The sequence shown here is derived from an EMBL/GenBank/DDBJ whole genome shotgun (WGS) entry which is preliminary data.</text>
</comment>
<evidence type="ECO:0000313" key="7">
    <source>
        <dbReference type="EMBL" id="TXC64611.1"/>
    </source>
</evidence>
<comment type="caution">
    <text evidence="6">Lacks conserved residue(s) required for the propagation of feature annotation.</text>
</comment>
<keyword evidence="2 6" id="KW-0418">Kinase</keyword>
<evidence type="ECO:0000313" key="8">
    <source>
        <dbReference type="Proteomes" id="UP000321249"/>
    </source>
</evidence>
<dbReference type="GO" id="GO:0005524">
    <property type="term" value="F:ATP binding"/>
    <property type="evidence" value="ECO:0007669"/>
    <property type="project" value="UniProtKB-KW"/>
</dbReference>
<dbReference type="EC" id="2.7.1.23" evidence="6"/>
<feature type="binding site" evidence="6">
    <location>
        <position position="156"/>
    </location>
    <ligand>
        <name>NAD(+)</name>
        <dbReference type="ChEBI" id="CHEBI:57540"/>
    </ligand>
</feature>
<comment type="function">
    <text evidence="6">Involved in the regulation of the intracellular balance of NAD and NADP, and is a key enzyme in the biosynthesis of NADP. Catalyzes specifically the phosphorylation on 2'-hydroxyl of the adenosine moiety of NAD to yield NADP.</text>
</comment>
<dbReference type="GO" id="GO:0019674">
    <property type="term" value="P:NAD+ metabolic process"/>
    <property type="evidence" value="ECO:0007669"/>
    <property type="project" value="InterPro"/>
</dbReference>
<dbReference type="InterPro" id="IPR017437">
    <property type="entry name" value="ATP-NAD_kinase_PpnK-typ_C"/>
</dbReference>
<keyword evidence="3 6" id="KW-0521">NADP</keyword>
<feature type="binding site" evidence="6">
    <location>
        <begin position="159"/>
        <end position="164"/>
    </location>
    <ligand>
        <name>NAD(+)</name>
        <dbReference type="ChEBI" id="CHEBI:57540"/>
    </ligand>
</feature>
<evidence type="ECO:0000256" key="2">
    <source>
        <dbReference type="ARBA" id="ARBA00022777"/>
    </source>
</evidence>